<feature type="region of interest" description="Disordered" evidence="3">
    <location>
        <begin position="1"/>
        <end position="115"/>
    </location>
</feature>
<dbReference type="HOGENOM" id="CLU_085158_0_0_1"/>
<sequence length="241" mass="26092">MPKAESPKHTKAPEDPTRPVSPHRVAIPPTPAAAARSDPIDTVKTSPSTSPKRSLEKDKENTPKPSAAPASKAARAASEAPEPRPEPISPASAVKSAQPSAGNKEVTPPSKPPIDMEIFGQILELDDDPEDREFSKSIVDNYFEQVVATFKDMDDSIKANDLLKLSNLGHFLKGSSAALGVWKVQATCEIIQHVGKLRPAGDQPVSLTKKEAIERLKELKSQAEEEYEEAKKWLEDHPGGD</sequence>
<organism evidence="5 6">
    <name type="scientific">Tulasnella calospora MUT 4182</name>
    <dbReference type="NCBI Taxonomy" id="1051891"/>
    <lineage>
        <taxon>Eukaryota</taxon>
        <taxon>Fungi</taxon>
        <taxon>Dikarya</taxon>
        <taxon>Basidiomycota</taxon>
        <taxon>Agaricomycotina</taxon>
        <taxon>Agaricomycetes</taxon>
        <taxon>Cantharellales</taxon>
        <taxon>Tulasnellaceae</taxon>
        <taxon>Tulasnella</taxon>
    </lineage>
</organism>
<gene>
    <name evidence="5" type="ORF">M407DRAFT_26685</name>
</gene>
<feature type="coiled-coil region" evidence="2">
    <location>
        <begin position="206"/>
        <end position="236"/>
    </location>
</feature>
<dbReference type="Proteomes" id="UP000054248">
    <property type="component" value="Unassembled WGS sequence"/>
</dbReference>
<protein>
    <recommendedName>
        <fullName evidence="4">HPt domain-containing protein</fullName>
    </recommendedName>
</protein>
<dbReference type="STRING" id="1051891.A0A0C3Q4K4"/>
<dbReference type="Pfam" id="PF01627">
    <property type="entry name" value="Hpt"/>
    <property type="match status" value="1"/>
</dbReference>
<feature type="compositionally biased region" description="Polar residues" evidence="3">
    <location>
        <begin position="43"/>
        <end position="52"/>
    </location>
</feature>
<evidence type="ECO:0000313" key="5">
    <source>
        <dbReference type="EMBL" id="KIO23890.1"/>
    </source>
</evidence>
<keyword evidence="6" id="KW-1185">Reference proteome</keyword>
<evidence type="ECO:0000256" key="1">
    <source>
        <dbReference type="PROSITE-ProRule" id="PRU00110"/>
    </source>
</evidence>
<keyword evidence="1" id="KW-0597">Phosphoprotein</keyword>
<dbReference type="GO" id="GO:0000160">
    <property type="term" value="P:phosphorelay signal transduction system"/>
    <property type="evidence" value="ECO:0007669"/>
    <property type="project" value="InterPro"/>
</dbReference>
<feature type="domain" description="HPt" evidence="4">
    <location>
        <begin position="131"/>
        <end position="230"/>
    </location>
</feature>
<evidence type="ECO:0000256" key="3">
    <source>
        <dbReference type="SAM" id="MobiDB-lite"/>
    </source>
</evidence>
<dbReference type="InterPro" id="IPR045871">
    <property type="entry name" value="AHP1-5/YPD1"/>
</dbReference>
<proteinExistence type="predicted"/>
<dbReference type="OrthoDB" id="1673781at2759"/>
<evidence type="ECO:0000313" key="6">
    <source>
        <dbReference type="Proteomes" id="UP000054248"/>
    </source>
</evidence>
<dbReference type="InterPro" id="IPR008207">
    <property type="entry name" value="Sig_transdc_His_kin_Hpt_dom"/>
</dbReference>
<dbReference type="EMBL" id="KN823073">
    <property type="protein sequence ID" value="KIO23890.1"/>
    <property type="molecule type" value="Genomic_DNA"/>
</dbReference>
<name>A0A0C3Q4K4_9AGAM</name>
<feature type="compositionally biased region" description="Basic and acidic residues" evidence="3">
    <location>
        <begin position="1"/>
        <end position="17"/>
    </location>
</feature>
<reference evidence="6" key="2">
    <citation type="submission" date="2015-01" db="EMBL/GenBank/DDBJ databases">
        <title>Evolutionary Origins and Diversification of the Mycorrhizal Mutualists.</title>
        <authorList>
            <consortium name="DOE Joint Genome Institute"/>
            <consortium name="Mycorrhizal Genomics Consortium"/>
            <person name="Kohler A."/>
            <person name="Kuo A."/>
            <person name="Nagy L.G."/>
            <person name="Floudas D."/>
            <person name="Copeland A."/>
            <person name="Barry K.W."/>
            <person name="Cichocki N."/>
            <person name="Veneault-Fourrey C."/>
            <person name="LaButti K."/>
            <person name="Lindquist E.A."/>
            <person name="Lipzen A."/>
            <person name="Lundell T."/>
            <person name="Morin E."/>
            <person name="Murat C."/>
            <person name="Riley R."/>
            <person name="Ohm R."/>
            <person name="Sun H."/>
            <person name="Tunlid A."/>
            <person name="Henrissat B."/>
            <person name="Grigoriev I.V."/>
            <person name="Hibbett D.S."/>
            <person name="Martin F."/>
        </authorList>
    </citation>
    <scope>NUCLEOTIDE SEQUENCE [LARGE SCALE GENOMIC DNA]</scope>
    <source>
        <strain evidence="6">MUT 4182</strain>
    </source>
</reference>
<reference evidence="5 6" key="1">
    <citation type="submission" date="2014-04" db="EMBL/GenBank/DDBJ databases">
        <authorList>
            <consortium name="DOE Joint Genome Institute"/>
            <person name="Kuo A."/>
            <person name="Girlanda M."/>
            <person name="Perotto S."/>
            <person name="Kohler A."/>
            <person name="Nagy L.G."/>
            <person name="Floudas D."/>
            <person name="Copeland A."/>
            <person name="Barry K.W."/>
            <person name="Cichocki N."/>
            <person name="Veneault-Fourrey C."/>
            <person name="LaButti K."/>
            <person name="Lindquist E.A."/>
            <person name="Lipzen A."/>
            <person name="Lundell T."/>
            <person name="Morin E."/>
            <person name="Murat C."/>
            <person name="Sun H."/>
            <person name="Tunlid A."/>
            <person name="Henrissat B."/>
            <person name="Grigoriev I.V."/>
            <person name="Hibbett D.S."/>
            <person name="Martin F."/>
            <person name="Nordberg H.P."/>
            <person name="Cantor M.N."/>
            <person name="Hua S.X."/>
        </authorList>
    </citation>
    <scope>NUCLEOTIDE SEQUENCE [LARGE SCALE GENOMIC DNA]</scope>
    <source>
        <strain evidence="5 6">MUT 4182</strain>
    </source>
</reference>
<dbReference type="GO" id="GO:0043424">
    <property type="term" value="F:protein histidine kinase binding"/>
    <property type="evidence" value="ECO:0007669"/>
    <property type="project" value="InterPro"/>
</dbReference>
<dbReference type="GO" id="GO:0005737">
    <property type="term" value="C:cytoplasm"/>
    <property type="evidence" value="ECO:0007669"/>
    <property type="project" value="TreeGrafter"/>
</dbReference>
<dbReference type="AlphaFoldDB" id="A0A0C3Q4K4"/>
<feature type="compositionally biased region" description="Basic and acidic residues" evidence="3">
    <location>
        <begin position="53"/>
        <end position="62"/>
    </location>
</feature>
<dbReference type="SUPFAM" id="SSF47226">
    <property type="entry name" value="Histidine-containing phosphotransfer domain, HPT domain"/>
    <property type="match status" value="1"/>
</dbReference>
<keyword evidence="2" id="KW-0175">Coiled coil</keyword>
<dbReference type="PANTHER" id="PTHR28242:SF52">
    <property type="entry name" value="PHOSPHORELAY INTERMEDIATE PROTEIN YPD1"/>
    <property type="match status" value="1"/>
</dbReference>
<dbReference type="PANTHER" id="PTHR28242">
    <property type="entry name" value="PHOSPHORELAY INTERMEDIATE PROTEIN YPD1"/>
    <property type="match status" value="1"/>
</dbReference>
<feature type="compositionally biased region" description="Low complexity" evidence="3">
    <location>
        <begin position="63"/>
        <end position="80"/>
    </location>
</feature>
<accession>A0A0C3Q4K4</accession>
<feature type="modified residue" description="Phosphohistidine" evidence="1">
    <location>
        <position position="170"/>
    </location>
</feature>
<dbReference type="PROSITE" id="PS50894">
    <property type="entry name" value="HPT"/>
    <property type="match status" value="1"/>
</dbReference>
<dbReference type="Gene3D" id="1.20.120.160">
    <property type="entry name" value="HPT domain"/>
    <property type="match status" value="1"/>
</dbReference>
<dbReference type="GO" id="GO:0005634">
    <property type="term" value="C:nucleus"/>
    <property type="evidence" value="ECO:0007669"/>
    <property type="project" value="TreeGrafter"/>
</dbReference>
<evidence type="ECO:0000259" key="4">
    <source>
        <dbReference type="PROSITE" id="PS50894"/>
    </source>
</evidence>
<dbReference type="InterPro" id="IPR036641">
    <property type="entry name" value="HPT_dom_sf"/>
</dbReference>
<dbReference type="GO" id="GO:0009927">
    <property type="term" value="F:histidine phosphotransfer kinase activity"/>
    <property type="evidence" value="ECO:0007669"/>
    <property type="project" value="InterPro"/>
</dbReference>
<evidence type="ECO:0000256" key="2">
    <source>
        <dbReference type="SAM" id="Coils"/>
    </source>
</evidence>